<feature type="domain" description="HTH cro/C1-type" evidence="1">
    <location>
        <begin position="26"/>
        <end position="78"/>
    </location>
</feature>
<dbReference type="CDD" id="cd00093">
    <property type="entry name" value="HTH_XRE"/>
    <property type="match status" value="1"/>
</dbReference>
<dbReference type="SMART" id="SM00530">
    <property type="entry name" value="HTH_XRE"/>
    <property type="match status" value="1"/>
</dbReference>
<evidence type="ECO:0000313" key="3">
    <source>
        <dbReference type="Proteomes" id="UP001500804"/>
    </source>
</evidence>
<dbReference type="InterPro" id="IPR001387">
    <property type="entry name" value="Cro/C1-type_HTH"/>
</dbReference>
<dbReference type="InterPro" id="IPR010982">
    <property type="entry name" value="Lambda_DNA-bd_dom_sf"/>
</dbReference>
<keyword evidence="3" id="KW-1185">Reference proteome</keyword>
<dbReference type="RefSeq" id="WP_345608974.1">
    <property type="nucleotide sequence ID" value="NZ_BAABJO010000025.1"/>
</dbReference>
<proteinExistence type="predicted"/>
<dbReference type="SUPFAM" id="SSF47413">
    <property type="entry name" value="lambda repressor-like DNA-binding domains"/>
    <property type="match status" value="1"/>
</dbReference>
<evidence type="ECO:0000313" key="2">
    <source>
        <dbReference type="EMBL" id="GAA5132460.1"/>
    </source>
</evidence>
<dbReference type="Gene3D" id="1.10.260.40">
    <property type="entry name" value="lambda repressor-like DNA-binding domains"/>
    <property type="match status" value="1"/>
</dbReference>
<dbReference type="Proteomes" id="UP001500804">
    <property type="component" value="Unassembled WGS sequence"/>
</dbReference>
<gene>
    <name evidence="2" type="ORF">GCM10023320_57060</name>
</gene>
<dbReference type="PROSITE" id="PS50943">
    <property type="entry name" value="HTH_CROC1"/>
    <property type="match status" value="1"/>
</dbReference>
<sequence length="87" mass="9664">MSLSDRTAEIAATSTVRQWCRNGHARKIREVAGLTLAEVAELASTDRQTVYRWERGESSPRGDNALRFYRALVQLQEVADAAQKASA</sequence>
<name>A0ABP9NV54_9PSEU</name>
<protein>
    <recommendedName>
        <fullName evidence="1">HTH cro/C1-type domain-containing protein</fullName>
    </recommendedName>
</protein>
<reference evidence="3" key="1">
    <citation type="journal article" date="2019" name="Int. J. Syst. Evol. Microbiol.">
        <title>The Global Catalogue of Microorganisms (GCM) 10K type strain sequencing project: providing services to taxonomists for standard genome sequencing and annotation.</title>
        <authorList>
            <consortium name="The Broad Institute Genomics Platform"/>
            <consortium name="The Broad Institute Genome Sequencing Center for Infectious Disease"/>
            <person name="Wu L."/>
            <person name="Ma J."/>
        </authorList>
    </citation>
    <scope>NUCLEOTIDE SEQUENCE [LARGE SCALE GENOMIC DNA]</scope>
    <source>
        <strain evidence="3">JCM 18302</strain>
    </source>
</reference>
<dbReference type="Pfam" id="PF01381">
    <property type="entry name" value="HTH_3"/>
    <property type="match status" value="1"/>
</dbReference>
<dbReference type="EMBL" id="BAABJO010000025">
    <property type="protein sequence ID" value="GAA5132460.1"/>
    <property type="molecule type" value="Genomic_DNA"/>
</dbReference>
<comment type="caution">
    <text evidence="2">The sequence shown here is derived from an EMBL/GenBank/DDBJ whole genome shotgun (WGS) entry which is preliminary data.</text>
</comment>
<accession>A0ABP9NV54</accession>
<organism evidence="2 3">
    <name type="scientific">Pseudonocardia adelaidensis</name>
    <dbReference type="NCBI Taxonomy" id="648754"/>
    <lineage>
        <taxon>Bacteria</taxon>
        <taxon>Bacillati</taxon>
        <taxon>Actinomycetota</taxon>
        <taxon>Actinomycetes</taxon>
        <taxon>Pseudonocardiales</taxon>
        <taxon>Pseudonocardiaceae</taxon>
        <taxon>Pseudonocardia</taxon>
    </lineage>
</organism>
<evidence type="ECO:0000259" key="1">
    <source>
        <dbReference type="PROSITE" id="PS50943"/>
    </source>
</evidence>